<keyword evidence="8" id="KW-0238">DNA-binding</keyword>
<dbReference type="SMART" id="SM00490">
    <property type="entry name" value="HELICc"/>
    <property type="match status" value="1"/>
</dbReference>
<organism evidence="18 19">
    <name type="scientific">Holdemania filiformis</name>
    <dbReference type="NCBI Taxonomy" id="61171"/>
    <lineage>
        <taxon>Bacteria</taxon>
        <taxon>Bacillati</taxon>
        <taxon>Bacillota</taxon>
        <taxon>Erysipelotrichia</taxon>
        <taxon>Erysipelotrichales</taxon>
        <taxon>Erysipelotrichaceae</taxon>
        <taxon>Holdemania</taxon>
    </lineage>
</organism>
<dbReference type="EC" id="5.6.2.4" evidence="13 15"/>
<dbReference type="InterPro" id="IPR027417">
    <property type="entry name" value="P-loop_NTPase"/>
</dbReference>
<dbReference type="Pfam" id="PF17191">
    <property type="entry name" value="RecG_wedge"/>
    <property type="match status" value="1"/>
</dbReference>
<dbReference type="InterPro" id="IPR004609">
    <property type="entry name" value="ATP-dep_DNA_helicase_RecG"/>
</dbReference>
<dbReference type="InterPro" id="IPR047112">
    <property type="entry name" value="RecG/Mfd"/>
</dbReference>
<dbReference type="Pfam" id="PF19833">
    <property type="entry name" value="RecG_dom3_C"/>
    <property type="match status" value="1"/>
</dbReference>
<reference evidence="18 19" key="1">
    <citation type="submission" date="2018-08" db="EMBL/GenBank/DDBJ databases">
        <title>A genome reference for cultivated species of the human gut microbiota.</title>
        <authorList>
            <person name="Zou Y."/>
            <person name="Xue W."/>
            <person name="Luo G."/>
        </authorList>
    </citation>
    <scope>NUCLEOTIDE SEQUENCE [LARGE SCALE GENOMIC DNA]</scope>
    <source>
        <strain evidence="18 19">AF24-29</strain>
    </source>
</reference>
<dbReference type="InterPro" id="IPR033454">
    <property type="entry name" value="RecG_wedge"/>
</dbReference>
<feature type="domain" description="Helicase C-terminal" evidence="17">
    <location>
        <begin position="448"/>
        <end position="604"/>
    </location>
</feature>
<comment type="catalytic activity">
    <reaction evidence="12 15">
        <text>Couples ATP hydrolysis with the unwinding of duplex DNA by translocating in the 3'-5' direction.</text>
        <dbReference type="EC" id="5.6.2.4"/>
    </reaction>
</comment>
<keyword evidence="10 15" id="KW-0234">DNA repair</keyword>
<dbReference type="AlphaFoldDB" id="A0A412FP77"/>
<keyword evidence="9 15" id="KW-0233">DNA recombination</keyword>
<dbReference type="InterPro" id="IPR014001">
    <property type="entry name" value="Helicase_ATP-bd"/>
</dbReference>
<dbReference type="Gene3D" id="3.40.50.300">
    <property type="entry name" value="P-loop containing nucleotide triphosphate hydrolases"/>
    <property type="match status" value="2"/>
</dbReference>
<evidence type="ECO:0000256" key="15">
    <source>
        <dbReference type="RuleBase" id="RU363016"/>
    </source>
</evidence>
<dbReference type="GO" id="GO:0006281">
    <property type="term" value="P:DNA repair"/>
    <property type="evidence" value="ECO:0007669"/>
    <property type="project" value="UniProtKB-UniRule"/>
</dbReference>
<dbReference type="PANTHER" id="PTHR47964:SF1">
    <property type="entry name" value="ATP-DEPENDENT DNA HELICASE HOMOLOG RECG, CHLOROPLASTIC"/>
    <property type="match status" value="1"/>
</dbReference>
<accession>A0A412FP77</accession>
<dbReference type="RefSeq" id="WP_117895851.1">
    <property type="nucleotide sequence ID" value="NZ_CABJCV010000022.1"/>
</dbReference>
<dbReference type="GO" id="GO:0043138">
    <property type="term" value="F:3'-5' DNA helicase activity"/>
    <property type="evidence" value="ECO:0007669"/>
    <property type="project" value="UniProtKB-EC"/>
</dbReference>
<evidence type="ECO:0000256" key="9">
    <source>
        <dbReference type="ARBA" id="ARBA00023172"/>
    </source>
</evidence>
<dbReference type="SMART" id="SM00487">
    <property type="entry name" value="DEXDc"/>
    <property type="match status" value="1"/>
</dbReference>
<name>A0A412FP77_9FIRM</name>
<keyword evidence="4 15" id="KW-0227">DNA damage</keyword>
<dbReference type="InterPro" id="IPR045562">
    <property type="entry name" value="RecG_dom3_C"/>
</dbReference>
<evidence type="ECO:0000256" key="11">
    <source>
        <dbReference type="ARBA" id="ARBA00023235"/>
    </source>
</evidence>
<evidence type="ECO:0000256" key="8">
    <source>
        <dbReference type="ARBA" id="ARBA00023125"/>
    </source>
</evidence>
<evidence type="ECO:0000256" key="3">
    <source>
        <dbReference type="ARBA" id="ARBA00022741"/>
    </source>
</evidence>
<dbReference type="GeneID" id="83016627"/>
<dbReference type="GO" id="GO:0016887">
    <property type="term" value="F:ATP hydrolysis activity"/>
    <property type="evidence" value="ECO:0007669"/>
    <property type="project" value="RHEA"/>
</dbReference>
<keyword evidence="5 15" id="KW-0378">Hydrolase</keyword>
<dbReference type="SUPFAM" id="SSF50249">
    <property type="entry name" value="Nucleic acid-binding proteins"/>
    <property type="match status" value="1"/>
</dbReference>
<keyword evidence="3 15" id="KW-0547">Nucleotide-binding</keyword>
<evidence type="ECO:0000313" key="18">
    <source>
        <dbReference type="EMBL" id="RGR69933.1"/>
    </source>
</evidence>
<evidence type="ECO:0000256" key="2">
    <source>
        <dbReference type="ARBA" id="ARBA00017846"/>
    </source>
</evidence>
<sequence length="672" mass="75542">MALTLKQLKMTPKRTELLEKMGLTDSDAILMCVPLRYQSREVIPYDQWQVKSEVILEGQIVRPARTMRVRGGKTMTKFQLENDDDCFEITIFNRPWASNLTVGQRVTVIGYYQGGNKITATTYNSQPLQEQLGVTPVYPLKEGMTQKMMQEIIKKTFITAQSHIEELVPPSLQTQYRLLPKKTALRCLHFPRSMDEVYQATRTLKYEEFLKFHLVLEMIHRQQTETVTKKAKQFDAEQVYALANHLSFAMTPDQFKAVRDILADMGSDKIMYRLIQGDVGCGKTLVASLALYACVLSGHQGAIMAPTEILARQHAVSLKKLFAGLPIKIDVLCSSLPSAKKKEVLQAMKDGTLNLVAGTHALFQKEVEFAKLGLVVADEQHRFGVEQRRALKEKGEKVDFLLMSATPIPRTLAATLYGDMDISTIMTMPPGRKPIQTRLVEENSLRTIMPQLLDQLEQGGQIYIVCSAIEENENFDGRNVLDIFESLSEAFSGKAKLGLMHGRMSSEEKERAMHDFEANTTQILVSTTVIEVGVNVVNACCMVIYDAHRFGLSQLHQLRGRVGRGRRQGYCFLLTASKDPESLARLKIMEQTTDGFEIAMKDLEQRGPGELLGTRQSGVPGLILGDLVADTKIIQTARQDAVRILNDPDNVEFQPLLTKIRKENESAISYMD</sequence>
<evidence type="ECO:0000259" key="16">
    <source>
        <dbReference type="PROSITE" id="PS51192"/>
    </source>
</evidence>
<dbReference type="PANTHER" id="PTHR47964">
    <property type="entry name" value="ATP-DEPENDENT DNA HELICASE HOMOLOG RECG, CHLOROPLASTIC"/>
    <property type="match status" value="1"/>
</dbReference>
<dbReference type="PROSITE" id="PS51194">
    <property type="entry name" value="HELICASE_CTER"/>
    <property type="match status" value="1"/>
</dbReference>
<evidence type="ECO:0000313" key="19">
    <source>
        <dbReference type="Proteomes" id="UP000284178"/>
    </source>
</evidence>
<evidence type="ECO:0000256" key="14">
    <source>
        <dbReference type="ARBA" id="ARBA00048988"/>
    </source>
</evidence>
<dbReference type="InterPro" id="IPR001650">
    <property type="entry name" value="Helicase_C-like"/>
</dbReference>
<dbReference type="InterPro" id="IPR011545">
    <property type="entry name" value="DEAD/DEAH_box_helicase_dom"/>
</dbReference>
<dbReference type="NCBIfam" id="TIGR00643">
    <property type="entry name" value="recG"/>
    <property type="match status" value="1"/>
</dbReference>
<evidence type="ECO:0000259" key="17">
    <source>
        <dbReference type="PROSITE" id="PS51194"/>
    </source>
</evidence>
<dbReference type="GO" id="GO:0006310">
    <property type="term" value="P:DNA recombination"/>
    <property type="evidence" value="ECO:0007669"/>
    <property type="project" value="UniProtKB-UniRule"/>
</dbReference>
<evidence type="ECO:0000256" key="4">
    <source>
        <dbReference type="ARBA" id="ARBA00022763"/>
    </source>
</evidence>
<dbReference type="Proteomes" id="UP000284178">
    <property type="component" value="Unassembled WGS sequence"/>
</dbReference>
<evidence type="ECO:0000256" key="7">
    <source>
        <dbReference type="ARBA" id="ARBA00022840"/>
    </source>
</evidence>
<dbReference type="EMBL" id="QRUP01000022">
    <property type="protein sequence ID" value="RGR69933.1"/>
    <property type="molecule type" value="Genomic_DNA"/>
</dbReference>
<dbReference type="Pfam" id="PF00270">
    <property type="entry name" value="DEAD"/>
    <property type="match status" value="1"/>
</dbReference>
<evidence type="ECO:0000256" key="13">
    <source>
        <dbReference type="ARBA" id="ARBA00034808"/>
    </source>
</evidence>
<gene>
    <name evidence="18" type="ORF">DWY25_14585</name>
</gene>
<comment type="caution">
    <text evidence="18">The sequence shown here is derived from an EMBL/GenBank/DDBJ whole genome shotgun (WGS) entry which is preliminary data.</text>
</comment>
<dbReference type="PROSITE" id="PS51192">
    <property type="entry name" value="HELICASE_ATP_BIND_1"/>
    <property type="match status" value="1"/>
</dbReference>
<dbReference type="SUPFAM" id="SSF52540">
    <property type="entry name" value="P-loop containing nucleoside triphosphate hydrolases"/>
    <property type="match status" value="2"/>
</dbReference>
<dbReference type="Pfam" id="PF00271">
    <property type="entry name" value="Helicase_C"/>
    <property type="match status" value="1"/>
</dbReference>
<dbReference type="GO" id="GO:0005524">
    <property type="term" value="F:ATP binding"/>
    <property type="evidence" value="ECO:0007669"/>
    <property type="project" value="UniProtKB-KW"/>
</dbReference>
<keyword evidence="6 15" id="KW-0347">Helicase</keyword>
<protein>
    <recommendedName>
        <fullName evidence="2 15">ATP-dependent DNA helicase RecG</fullName>
        <ecNumber evidence="13 15">5.6.2.4</ecNumber>
    </recommendedName>
</protein>
<keyword evidence="19" id="KW-1185">Reference proteome</keyword>
<comment type="function">
    <text evidence="15">Plays a critical role in recombination and DNA repair. Helps process Holliday junction intermediates to mature products by catalyzing branch migration. Has replication fork regression activity, unwinds stalled or blocked replication forks to make a HJ that can be resolved. Has a DNA unwinding activity characteristic of a DNA helicase with 3'-5' polarity.</text>
</comment>
<evidence type="ECO:0000256" key="5">
    <source>
        <dbReference type="ARBA" id="ARBA00022801"/>
    </source>
</evidence>
<keyword evidence="11" id="KW-0413">Isomerase</keyword>
<keyword evidence="7 15" id="KW-0067">ATP-binding</keyword>
<dbReference type="CDD" id="cd17992">
    <property type="entry name" value="DEXHc_RecG"/>
    <property type="match status" value="1"/>
</dbReference>
<feature type="domain" description="Helicase ATP-binding" evidence="16">
    <location>
        <begin position="264"/>
        <end position="425"/>
    </location>
</feature>
<comment type="catalytic activity">
    <reaction evidence="14 15">
        <text>ATP + H2O = ADP + phosphate + H(+)</text>
        <dbReference type="Rhea" id="RHEA:13065"/>
        <dbReference type="ChEBI" id="CHEBI:15377"/>
        <dbReference type="ChEBI" id="CHEBI:15378"/>
        <dbReference type="ChEBI" id="CHEBI:30616"/>
        <dbReference type="ChEBI" id="CHEBI:43474"/>
        <dbReference type="ChEBI" id="CHEBI:456216"/>
        <dbReference type="EC" id="5.6.2.4"/>
    </reaction>
</comment>
<evidence type="ECO:0000256" key="6">
    <source>
        <dbReference type="ARBA" id="ARBA00022806"/>
    </source>
</evidence>
<proteinExistence type="inferred from homology"/>
<comment type="similarity">
    <text evidence="1 15">Belongs to the helicase family. RecG subfamily.</text>
</comment>
<evidence type="ECO:0000256" key="1">
    <source>
        <dbReference type="ARBA" id="ARBA00007504"/>
    </source>
</evidence>
<dbReference type="GO" id="GO:0003677">
    <property type="term" value="F:DNA binding"/>
    <property type="evidence" value="ECO:0007669"/>
    <property type="project" value="UniProtKB-KW"/>
</dbReference>
<evidence type="ECO:0000256" key="10">
    <source>
        <dbReference type="ARBA" id="ARBA00023204"/>
    </source>
</evidence>
<dbReference type="NCBIfam" id="NF008165">
    <property type="entry name" value="PRK10917.1-3"/>
    <property type="match status" value="1"/>
</dbReference>
<evidence type="ECO:0000256" key="12">
    <source>
        <dbReference type="ARBA" id="ARBA00034617"/>
    </source>
</evidence>
<dbReference type="InterPro" id="IPR012340">
    <property type="entry name" value="NA-bd_OB-fold"/>
</dbReference>